<protein>
    <submittedName>
        <fullName evidence="1">Uncharacterized protein</fullName>
    </submittedName>
</protein>
<organism evidence="1 2">
    <name type="scientific">Candidatus Lokiarchaeum ossiferum</name>
    <dbReference type="NCBI Taxonomy" id="2951803"/>
    <lineage>
        <taxon>Archaea</taxon>
        <taxon>Promethearchaeati</taxon>
        <taxon>Promethearchaeota</taxon>
        <taxon>Promethearchaeia</taxon>
        <taxon>Promethearchaeales</taxon>
        <taxon>Promethearchaeaceae</taxon>
        <taxon>Candidatus Lokiarchaeum</taxon>
    </lineage>
</organism>
<name>A0ABY6HVY9_9ARCH</name>
<evidence type="ECO:0000313" key="1">
    <source>
        <dbReference type="EMBL" id="UYP47556.1"/>
    </source>
</evidence>
<dbReference type="Proteomes" id="UP001208689">
    <property type="component" value="Chromosome"/>
</dbReference>
<evidence type="ECO:0000313" key="2">
    <source>
        <dbReference type="Proteomes" id="UP001208689"/>
    </source>
</evidence>
<gene>
    <name evidence="1" type="ORF">NEF87_003841</name>
</gene>
<proteinExistence type="predicted"/>
<accession>A0ABY6HVY9</accession>
<keyword evidence="2" id="KW-1185">Reference proteome</keyword>
<sequence>MVKKIQWKGENLILVKKFFASKGNMTVLLIDETKYPHYEISLNSPSVNLGPSEILVNDFGKNEGLKDLLIKENYLKSTGKWAEFKNELCEICEIL</sequence>
<reference evidence="1" key="1">
    <citation type="submission" date="2022-09" db="EMBL/GenBank/DDBJ databases">
        <title>Actin cytoskeleton and complex cell architecture in an #Asgard archaeon.</title>
        <authorList>
            <person name="Ponce Toledo R.I."/>
            <person name="Schleper C."/>
            <person name="Rodrigues Oliveira T."/>
            <person name="Wollweber F."/>
            <person name="Xu J."/>
            <person name="Rittmann S."/>
            <person name="Klingl A."/>
            <person name="Pilhofer M."/>
        </authorList>
    </citation>
    <scope>NUCLEOTIDE SEQUENCE</scope>
    <source>
        <strain evidence="1">B-35</strain>
    </source>
</reference>
<dbReference type="EMBL" id="CP104013">
    <property type="protein sequence ID" value="UYP47556.1"/>
    <property type="molecule type" value="Genomic_DNA"/>
</dbReference>